<dbReference type="NCBIfam" id="TIGR01543">
    <property type="entry name" value="proheadase_HK97"/>
    <property type="match status" value="1"/>
</dbReference>
<dbReference type="RefSeq" id="WP_220370440.1">
    <property type="nucleotide sequence ID" value="NZ_JAEUAO010000001.1"/>
</dbReference>
<dbReference type="Pfam" id="PF04586">
    <property type="entry name" value="Peptidase_S78"/>
    <property type="match status" value="1"/>
</dbReference>
<dbReference type="EMBL" id="JAEUAO010000001">
    <property type="protein sequence ID" value="MBW9062384.1"/>
    <property type="molecule type" value="Genomic_DNA"/>
</dbReference>
<evidence type="ECO:0000256" key="1">
    <source>
        <dbReference type="ARBA" id="ARBA00022612"/>
    </source>
</evidence>
<evidence type="ECO:0000313" key="6">
    <source>
        <dbReference type="Proteomes" id="UP000757604"/>
    </source>
</evidence>
<keyword evidence="1" id="KW-1188">Viral release from host cell</keyword>
<feature type="domain" description="Prohead serine protease" evidence="4">
    <location>
        <begin position="27"/>
        <end position="173"/>
    </location>
</feature>
<gene>
    <name evidence="5" type="ORF">JNB71_03535</name>
</gene>
<reference evidence="5 6" key="1">
    <citation type="journal article" date="2021" name="MBio">
        <title>Poor Competitiveness of Bradyrhizobium in Pigeon Pea Root Colonization in Indian Soils.</title>
        <authorList>
            <person name="Chalasani D."/>
            <person name="Basu A."/>
            <person name="Pullabhotla S.V.S.R.N."/>
            <person name="Jorrin B."/>
            <person name="Neal A.L."/>
            <person name="Poole P.S."/>
            <person name="Podile A.R."/>
            <person name="Tkacz A."/>
        </authorList>
    </citation>
    <scope>NUCLEOTIDE SEQUENCE [LARGE SCALE GENOMIC DNA]</scope>
    <source>
        <strain evidence="5 6">HU44</strain>
    </source>
</reference>
<accession>A0ABS7H7G8</accession>
<dbReference type="InterPro" id="IPR006433">
    <property type="entry name" value="Prohead_protease"/>
</dbReference>
<dbReference type="GO" id="GO:0006508">
    <property type="term" value="P:proteolysis"/>
    <property type="evidence" value="ECO:0007669"/>
    <property type="project" value="UniProtKB-KW"/>
</dbReference>
<keyword evidence="3" id="KW-0378">Hydrolase</keyword>
<evidence type="ECO:0000256" key="3">
    <source>
        <dbReference type="ARBA" id="ARBA00022801"/>
    </source>
</evidence>
<sequence length="239" mass="25920">MTVTAARPLIKSAGADQLAKTGPCVEIKADSLKETGEFEGYGSTFGGKPDSYGDVIAEGAFAESLAAHKAAGTMPKLFWQHDASKPIGKWLDAKEDGRGLFLLGKLNMDVQQAREAYSHLKNGDIDGLSIGYRIKEYSVDTDTGVWTLEKLDLKEVSIVSIGANEDATISSVKAAKQLHQLTEKLKAGDRLTEREFEMWLKGLGFSNSQAERAARLHLKGQRESADADEALAFLQAMRG</sequence>
<organism evidence="5 6">
    <name type="scientific">Rhizobium herbae</name>
    <dbReference type="NCBI Taxonomy" id="508661"/>
    <lineage>
        <taxon>Bacteria</taxon>
        <taxon>Pseudomonadati</taxon>
        <taxon>Pseudomonadota</taxon>
        <taxon>Alphaproteobacteria</taxon>
        <taxon>Hyphomicrobiales</taxon>
        <taxon>Rhizobiaceae</taxon>
        <taxon>Rhizobium/Agrobacterium group</taxon>
        <taxon>Rhizobium</taxon>
    </lineage>
</organism>
<name>A0ABS7H7G8_9HYPH</name>
<dbReference type="SUPFAM" id="SSF50789">
    <property type="entry name" value="Herpes virus serine proteinase, assemblin"/>
    <property type="match status" value="1"/>
</dbReference>
<keyword evidence="6" id="KW-1185">Reference proteome</keyword>
<comment type="caution">
    <text evidence="5">The sequence shown here is derived from an EMBL/GenBank/DDBJ whole genome shotgun (WGS) entry which is preliminary data.</text>
</comment>
<keyword evidence="2 5" id="KW-0645">Protease</keyword>
<protein>
    <submittedName>
        <fullName evidence="5">HK97 family phage prohead protease</fullName>
    </submittedName>
</protein>
<proteinExistence type="predicted"/>
<dbReference type="Proteomes" id="UP000757604">
    <property type="component" value="Unassembled WGS sequence"/>
</dbReference>
<evidence type="ECO:0000259" key="4">
    <source>
        <dbReference type="Pfam" id="PF04586"/>
    </source>
</evidence>
<evidence type="ECO:0000313" key="5">
    <source>
        <dbReference type="EMBL" id="MBW9062384.1"/>
    </source>
</evidence>
<evidence type="ECO:0000256" key="2">
    <source>
        <dbReference type="ARBA" id="ARBA00022670"/>
    </source>
</evidence>
<dbReference type="GO" id="GO:0008233">
    <property type="term" value="F:peptidase activity"/>
    <property type="evidence" value="ECO:0007669"/>
    <property type="project" value="UniProtKB-KW"/>
</dbReference>
<dbReference type="InterPro" id="IPR054613">
    <property type="entry name" value="Peptidase_S78_dom"/>
</dbReference>